<protein>
    <recommendedName>
        <fullName evidence="4">Integrase catalytic domain-containing protein</fullName>
    </recommendedName>
</protein>
<proteinExistence type="predicted"/>
<evidence type="ECO:0000256" key="1">
    <source>
        <dbReference type="SAM" id="MobiDB-lite"/>
    </source>
</evidence>
<feature type="region of interest" description="Disordered" evidence="1">
    <location>
        <begin position="1"/>
        <end position="62"/>
    </location>
</feature>
<dbReference type="Proteomes" id="UP001066276">
    <property type="component" value="Chromosome 2_2"/>
</dbReference>
<sequence>MGLTPSRGGSLPAPRTHLSSRIRSRDQPGAADKMAAAAFSSGPHRNNTSARPPDRTWSRDRRCLDNPREDLSVDILGPILNSWGVPKHVLVVIDNYSKWPEFEISERIEANRGDVVSRIQLYLGYQLHAYWDGATPPCS</sequence>
<organism evidence="2 3">
    <name type="scientific">Pleurodeles waltl</name>
    <name type="common">Iberian ribbed newt</name>
    <dbReference type="NCBI Taxonomy" id="8319"/>
    <lineage>
        <taxon>Eukaryota</taxon>
        <taxon>Metazoa</taxon>
        <taxon>Chordata</taxon>
        <taxon>Craniata</taxon>
        <taxon>Vertebrata</taxon>
        <taxon>Euteleostomi</taxon>
        <taxon>Amphibia</taxon>
        <taxon>Batrachia</taxon>
        <taxon>Caudata</taxon>
        <taxon>Salamandroidea</taxon>
        <taxon>Salamandridae</taxon>
        <taxon>Pleurodelinae</taxon>
        <taxon>Pleurodeles</taxon>
    </lineage>
</organism>
<feature type="compositionally biased region" description="Basic and acidic residues" evidence="1">
    <location>
        <begin position="52"/>
        <end position="62"/>
    </location>
</feature>
<evidence type="ECO:0000313" key="2">
    <source>
        <dbReference type="EMBL" id="KAJ1194714.1"/>
    </source>
</evidence>
<dbReference type="EMBL" id="JANPWB010000004">
    <property type="protein sequence ID" value="KAJ1194714.1"/>
    <property type="molecule type" value="Genomic_DNA"/>
</dbReference>
<keyword evidence="3" id="KW-1185">Reference proteome</keyword>
<gene>
    <name evidence="2" type="ORF">NDU88_004000</name>
</gene>
<evidence type="ECO:0008006" key="4">
    <source>
        <dbReference type="Google" id="ProtNLM"/>
    </source>
</evidence>
<evidence type="ECO:0000313" key="3">
    <source>
        <dbReference type="Proteomes" id="UP001066276"/>
    </source>
</evidence>
<dbReference type="AlphaFoldDB" id="A0AAV7V2C2"/>
<name>A0AAV7V2C2_PLEWA</name>
<comment type="caution">
    <text evidence="2">The sequence shown here is derived from an EMBL/GenBank/DDBJ whole genome shotgun (WGS) entry which is preliminary data.</text>
</comment>
<reference evidence="2" key="1">
    <citation type="journal article" date="2022" name="bioRxiv">
        <title>Sequencing and chromosome-scale assembly of the giantPleurodeles waltlgenome.</title>
        <authorList>
            <person name="Brown T."/>
            <person name="Elewa A."/>
            <person name="Iarovenko S."/>
            <person name="Subramanian E."/>
            <person name="Araus A.J."/>
            <person name="Petzold A."/>
            <person name="Susuki M."/>
            <person name="Suzuki K.-i.T."/>
            <person name="Hayashi T."/>
            <person name="Toyoda A."/>
            <person name="Oliveira C."/>
            <person name="Osipova E."/>
            <person name="Leigh N.D."/>
            <person name="Simon A."/>
            <person name="Yun M.H."/>
        </authorList>
    </citation>
    <scope>NUCLEOTIDE SEQUENCE</scope>
    <source>
        <strain evidence="2">20211129_DDA</strain>
        <tissue evidence="2">Liver</tissue>
    </source>
</reference>
<accession>A0AAV7V2C2</accession>